<name>C9L951_BLAHA</name>
<dbReference type="Proteomes" id="UP000003755">
    <property type="component" value="Unassembled WGS sequence"/>
</dbReference>
<protein>
    <submittedName>
        <fullName evidence="2">Glyoxalase family protein</fullName>
    </submittedName>
</protein>
<dbReference type="AlphaFoldDB" id="C9L951"/>
<dbReference type="eggNOG" id="COG0346">
    <property type="taxonomic scope" value="Bacteria"/>
</dbReference>
<dbReference type="Pfam" id="PF00903">
    <property type="entry name" value="Glyoxalase"/>
    <property type="match status" value="1"/>
</dbReference>
<dbReference type="KEGG" id="bhan:CGC63_15110"/>
<dbReference type="HOGENOM" id="CLU_2450787_0_0_9"/>
<gene>
    <name evidence="2" type="ORF">BLAHAN_05933</name>
</gene>
<sequence>MKDCVQYLRECGIDCPIYCGFTLAINGATEEEVNELFAMAEEAGGTVWQKPQWKDWGGMDGYSGYFLDPDGYPWEVAYAPFLRLAEDNRLLPKRKAEV</sequence>
<evidence type="ECO:0000313" key="3">
    <source>
        <dbReference type="Proteomes" id="UP000003755"/>
    </source>
</evidence>
<dbReference type="PROSITE" id="PS51819">
    <property type="entry name" value="VOC"/>
    <property type="match status" value="1"/>
</dbReference>
<organism evidence="2 3">
    <name type="scientific">Blautia hansenii DSM 20583</name>
    <dbReference type="NCBI Taxonomy" id="537007"/>
    <lineage>
        <taxon>Bacteria</taxon>
        <taxon>Bacillati</taxon>
        <taxon>Bacillota</taxon>
        <taxon>Clostridia</taxon>
        <taxon>Lachnospirales</taxon>
        <taxon>Lachnospiraceae</taxon>
        <taxon>Blautia</taxon>
    </lineage>
</organism>
<dbReference type="RefSeq" id="WP_003021896.1">
    <property type="nucleotide sequence ID" value="NZ_CP022413.2"/>
</dbReference>
<accession>C9L951</accession>
<evidence type="ECO:0000259" key="1">
    <source>
        <dbReference type="PROSITE" id="PS51819"/>
    </source>
</evidence>
<dbReference type="STRING" id="537007.BLAHAN_05933"/>
<dbReference type="InterPro" id="IPR029068">
    <property type="entry name" value="Glyas_Bleomycin-R_OHBP_Dase"/>
</dbReference>
<dbReference type="Gene3D" id="3.10.180.10">
    <property type="entry name" value="2,3-Dihydroxybiphenyl 1,2-Dioxygenase, domain 1"/>
    <property type="match status" value="1"/>
</dbReference>
<dbReference type="PANTHER" id="PTHR36503">
    <property type="entry name" value="BLR2520 PROTEIN"/>
    <property type="match status" value="1"/>
</dbReference>
<feature type="domain" description="VOC" evidence="1">
    <location>
        <begin position="1"/>
        <end position="79"/>
    </location>
</feature>
<keyword evidence="3" id="KW-1185">Reference proteome</keyword>
<evidence type="ECO:0000313" key="2">
    <source>
        <dbReference type="EMBL" id="EEX21197.1"/>
    </source>
</evidence>
<dbReference type="PANTHER" id="PTHR36503:SF1">
    <property type="entry name" value="BLR2520 PROTEIN"/>
    <property type="match status" value="1"/>
</dbReference>
<dbReference type="EMBL" id="ABYU02000027">
    <property type="protein sequence ID" value="EEX21197.1"/>
    <property type="molecule type" value="Genomic_DNA"/>
</dbReference>
<reference evidence="2" key="1">
    <citation type="submission" date="2009-09" db="EMBL/GenBank/DDBJ databases">
        <authorList>
            <person name="Weinstock G."/>
            <person name="Sodergren E."/>
            <person name="Clifton S."/>
            <person name="Fulton L."/>
            <person name="Fulton B."/>
            <person name="Courtney L."/>
            <person name="Fronick C."/>
            <person name="Harrison M."/>
            <person name="Strong C."/>
            <person name="Farmer C."/>
            <person name="Delahaunty K."/>
            <person name="Markovic C."/>
            <person name="Hall O."/>
            <person name="Minx P."/>
            <person name="Tomlinson C."/>
            <person name="Mitreva M."/>
            <person name="Nelson J."/>
            <person name="Hou S."/>
            <person name="Wollam A."/>
            <person name="Pepin K.H."/>
            <person name="Johnson M."/>
            <person name="Bhonagiri V."/>
            <person name="Nash W.E."/>
            <person name="Warren W."/>
            <person name="Chinwalla A."/>
            <person name="Mardis E.R."/>
            <person name="Wilson R.K."/>
        </authorList>
    </citation>
    <scope>NUCLEOTIDE SEQUENCE [LARGE SCALE GENOMIC DNA]</scope>
    <source>
        <strain evidence="2">DSM 20583</strain>
    </source>
</reference>
<dbReference type="InterPro" id="IPR037523">
    <property type="entry name" value="VOC_core"/>
</dbReference>
<dbReference type="SUPFAM" id="SSF54593">
    <property type="entry name" value="Glyoxalase/Bleomycin resistance protein/Dihydroxybiphenyl dioxygenase"/>
    <property type="match status" value="1"/>
</dbReference>
<comment type="caution">
    <text evidence="2">The sequence shown here is derived from an EMBL/GenBank/DDBJ whole genome shotgun (WGS) entry which is preliminary data.</text>
</comment>
<dbReference type="InterPro" id="IPR004360">
    <property type="entry name" value="Glyas_Fos-R_dOase_dom"/>
</dbReference>
<proteinExistence type="predicted"/>